<dbReference type="EMBL" id="JBANRG010000007">
    <property type="protein sequence ID" value="KAK7464845.1"/>
    <property type="molecule type" value="Genomic_DNA"/>
</dbReference>
<evidence type="ECO:0000256" key="1">
    <source>
        <dbReference type="ARBA" id="ARBA00023002"/>
    </source>
</evidence>
<protein>
    <recommendedName>
        <fullName evidence="4">Short-chain dehydrogenase</fullName>
    </recommendedName>
</protein>
<evidence type="ECO:0000313" key="2">
    <source>
        <dbReference type="EMBL" id="KAK7464845.1"/>
    </source>
</evidence>
<dbReference type="InterPro" id="IPR002347">
    <property type="entry name" value="SDR_fam"/>
</dbReference>
<keyword evidence="3" id="KW-1185">Reference proteome</keyword>
<proteinExistence type="predicted"/>
<dbReference type="SUPFAM" id="SSF51735">
    <property type="entry name" value="NAD(P)-binding Rossmann-fold domains"/>
    <property type="match status" value="1"/>
</dbReference>
<comment type="caution">
    <text evidence="2">The sequence shown here is derived from an EMBL/GenBank/DDBJ whole genome shotgun (WGS) entry which is preliminary data.</text>
</comment>
<keyword evidence="1" id="KW-0560">Oxidoreductase</keyword>
<dbReference type="PANTHER" id="PTHR43157">
    <property type="entry name" value="PHOSPHATIDYLINOSITOL-GLYCAN BIOSYNTHESIS CLASS F PROTEIN-RELATED"/>
    <property type="match status" value="1"/>
</dbReference>
<dbReference type="Gene3D" id="3.40.50.720">
    <property type="entry name" value="NAD(P)-binding Rossmann-like Domain"/>
    <property type="match status" value="1"/>
</dbReference>
<dbReference type="PANTHER" id="PTHR43157:SF31">
    <property type="entry name" value="PHOSPHATIDYLINOSITOL-GLYCAN BIOSYNTHESIS CLASS F PROTEIN"/>
    <property type="match status" value="1"/>
</dbReference>
<evidence type="ECO:0000313" key="3">
    <source>
        <dbReference type="Proteomes" id="UP001498398"/>
    </source>
</evidence>
<organism evidence="2 3">
    <name type="scientific">Marasmiellus scandens</name>
    <dbReference type="NCBI Taxonomy" id="2682957"/>
    <lineage>
        <taxon>Eukaryota</taxon>
        <taxon>Fungi</taxon>
        <taxon>Dikarya</taxon>
        <taxon>Basidiomycota</taxon>
        <taxon>Agaricomycotina</taxon>
        <taxon>Agaricomycetes</taxon>
        <taxon>Agaricomycetidae</taxon>
        <taxon>Agaricales</taxon>
        <taxon>Marasmiineae</taxon>
        <taxon>Omphalotaceae</taxon>
        <taxon>Marasmiellus</taxon>
    </lineage>
</organism>
<dbReference type="InterPro" id="IPR036291">
    <property type="entry name" value="NAD(P)-bd_dom_sf"/>
</dbReference>
<name>A0ABR1JQH9_9AGAR</name>
<sequence>MTRYTVFRYLKEQRRGIPAVVKANLRGKTIVVVGANVGLGYEAAKHFASMNPGRLILACRNLQRGEEAISNLKLSTGFPHIELRILDLNSFSSIKHFVDKLDAEESRLDILVENAGIHANNKYETTKDGWSTILQTNCIAPALLAFCLLPQMIKTARQHSVTPRIVVTSSFMHHWSTLDKNSLILKSRNALKTMSSPEYFRKTSAQIQYCDSKLINLLFIRALQRKLSNELPIIINAVNPGYCVSNIRRNWTGIKALSNSFMEKIMAYTTEEGSRPIVHGAVGDLGHGFKSDSKQGGYINLDYKVVEPSDFVSSKEGIHLQDKIWDELLELLPSVGSNLEIIDQYLEHYL</sequence>
<dbReference type="Pfam" id="PF00106">
    <property type="entry name" value="adh_short"/>
    <property type="match status" value="1"/>
</dbReference>
<gene>
    <name evidence="2" type="ORF">VKT23_006050</name>
</gene>
<dbReference type="PRINTS" id="PR00081">
    <property type="entry name" value="GDHRDH"/>
</dbReference>
<evidence type="ECO:0008006" key="4">
    <source>
        <dbReference type="Google" id="ProtNLM"/>
    </source>
</evidence>
<dbReference type="Proteomes" id="UP001498398">
    <property type="component" value="Unassembled WGS sequence"/>
</dbReference>
<accession>A0ABR1JQH9</accession>
<reference evidence="2 3" key="1">
    <citation type="submission" date="2024-01" db="EMBL/GenBank/DDBJ databases">
        <title>A draft genome for the cacao thread blight pathogen Marasmiellus scandens.</title>
        <authorList>
            <person name="Baruah I.K."/>
            <person name="Leung J."/>
            <person name="Bukari Y."/>
            <person name="Amoako-Attah I."/>
            <person name="Meinhardt L.W."/>
            <person name="Bailey B.A."/>
            <person name="Cohen S.P."/>
        </authorList>
    </citation>
    <scope>NUCLEOTIDE SEQUENCE [LARGE SCALE GENOMIC DNA]</scope>
    <source>
        <strain evidence="2 3">GH-19</strain>
    </source>
</reference>